<feature type="non-terminal residue" evidence="2">
    <location>
        <position position="142"/>
    </location>
</feature>
<dbReference type="EMBL" id="CACSLK010012206">
    <property type="protein sequence ID" value="CAA0814727.1"/>
    <property type="molecule type" value="Genomic_DNA"/>
</dbReference>
<organism evidence="2 3">
    <name type="scientific">Striga hermonthica</name>
    <name type="common">Purple witchweed</name>
    <name type="synonym">Buchnera hermonthica</name>
    <dbReference type="NCBI Taxonomy" id="68872"/>
    <lineage>
        <taxon>Eukaryota</taxon>
        <taxon>Viridiplantae</taxon>
        <taxon>Streptophyta</taxon>
        <taxon>Embryophyta</taxon>
        <taxon>Tracheophyta</taxon>
        <taxon>Spermatophyta</taxon>
        <taxon>Magnoliopsida</taxon>
        <taxon>eudicotyledons</taxon>
        <taxon>Gunneridae</taxon>
        <taxon>Pentapetalae</taxon>
        <taxon>asterids</taxon>
        <taxon>lamiids</taxon>
        <taxon>Lamiales</taxon>
        <taxon>Orobanchaceae</taxon>
        <taxon>Buchnereae</taxon>
        <taxon>Striga</taxon>
    </lineage>
</organism>
<name>A0A9N7MWP3_STRHE</name>
<comment type="caution">
    <text evidence="2">The sequence shown here is derived from an EMBL/GenBank/DDBJ whole genome shotgun (WGS) entry which is preliminary data.</text>
</comment>
<proteinExistence type="predicted"/>
<feature type="non-terminal residue" evidence="2">
    <location>
        <position position="1"/>
    </location>
</feature>
<gene>
    <name evidence="2" type="ORF">SHERM_14996</name>
</gene>
<feature type="compositionally biased region" description="Polar residues" evidence="1">
    <location>
        <begin position="58"/>
        <end position="68"/>
    </location>
</feature>
<evidence type="ECO:0000256" key="1">
    <source>
        <dbReference type="SAM" id="MobiDB-lite"/>
    </source>
</evidence>
<reference evidence="2" key="1">
    <citation type="submission" date="2019-12" db="EMBL/GenBank/DDBJ databases">
        <authorList>
            <person name="Scholes J."/>
        </authorList>
    </citation>
    <scope>NUCLEOTIDE SEQUENCE</scope>
</reference>
<accession>A0A9N7MWP3</accession>
<evidence type="ECO:0000313" key="2">
    <source>
        <dbReference type="EMBL" id="CAA0814727.1"/>
    </source>
</evidence>
<evidence type="ECO:0000313" key="3">
    <source>
        <dbReference type="Proteomes" id="UP001153555"/>
    </source>
</evidence>
<keyword evidence="3" id="KW-1185">Reference proteome</keyword>
<feature type="region of interest" description="Disordered" evidence="1">
    <location>
        <begin position="51"/>
        <end position="80"/>
    </location>
</feature>
<protein>
    <submittedName>
        <fullName evidence="2">Uncharacterized protein</fullName>
    </submittedName>
</protein>
<dbReference type="AlphaFoldDB" id="A0A9N7MWP3"/>
<dbReference type="Proteomes" id="UP001153555">
    <property type="component" value="Unassembled WGS sequence"/>
</dbReference>
<sequence length="142" mass="15740">DFRAAWTDKRPPSIPGPRPPLQVLGFPPFGGHAPSGVRIEEETPITSLGVKIPGITQGEPSQVKGTNTRADDREPTETTLSLGKQSRVLEQVTMPPPQVEEQMMTVTRSEMQRMIAEAVAARLEQVQVENPRLEQPRIEQPR</sequence>